<organism evidence="2 3">
    <name type="scientific">Athelia psychrophila</name>
    <dbReference type="NCBI Taxonomy" id="1759441"/>
    <lineage>
        <taxon>Eukaryota</taxon>
        <taxon>Fungi</taxon>
        <taxon>Dikarya</taxon>
        <taxon>Basidiomycota</taxon>
        <taxon>Agaricomycotina</taxon>
        <taxon>Agaricomycetes</taxon>
        <taxon>Agaricomycetidae</taxon>
        <taxon>Atheliales</taxon>
        <taxon>Atheliaceae</taxon>
        <taxon>Athelia</taxon>
    </lineage>
</organism>
<proteinExistence type="predicted"/>
<feature type="region of interest" description="Disordered" evidence="1">
    <location>
        <begin position="69"/>
        <end position="112"/>
    </location>
</feature>
<reference evidence="2 3" key="1">
    <citation type="journal article" date="2016" name="Mol. Biol. Evol.">
        <title>Comparative Genomics of Early-Diverging Mushroom-Forming Fungi Provides Insights into the Origins of Lignocellulose Decay Capabilities.</title>
        <authorList>
            <person name="Nagy L.G."/>
            <person name="Riley R."/>
            <person name="Tritt A."/>
            <person name="Adam C."/>
            <person name="Daum C."/>
            <person name="Floudas D."/>
            <person name="Sun H."/>
            <person name="Yadav J.S."/>
            <person name="Pangilinan J."/>
            <person name="Larsson K.H."/>
            <person name="Matsuura K."/>
            <person name="Barry K."/>
            <person name="Labutti K."/>
            <person name="Kuo R."/>
            <person name="Ohm R.A."/>
            <person name="Bhattacharya S.S."/>
            <person name="Shirouzu T."/>
            <person name="Yoshinaga Y."/>
            <person name="Martin F.M."/>
            <person name="Grigoriev I.V."/>
            <person name="Hibbett D.S."/>
        </authorList>
    </citation>
    <scope>NUCLEOTIDE SEQUENCE [LARGE SCALE GENOMIC DNA]</scope>
    <source>
        <strain evidence="2 3">CBS 109695</strain>
    </source>
</reference>
<gene>
    <name evidence="2" type="ORF">FIBSPDRAFT_954727</name>
</gene>
<protein>
    <submittedName>
        <fullName evidence="2">Uncharacterized protein</fullName>
    </submittedName>
</protein>
<name>A0A166J0G9_9AGAM</name>
<accession>A0A166J0G9</accession>
<feature type="region of interest" description="Disordered" evidence="1">
    <location>
        <begin position="128"/>
        <end position="177"/>
    </location>
</feature>
<feature type="compositionally biased region" description="Pro residues" evidence="1">
    <location>
        <begin position="135"/>
        <end position="144"/>
    </location>
</feature>
<feature type="compositionally biased region" description="Pro residues" evidence="1">
    <location>
        <begin position="79"/>
        <end position="88"/>
    </location>
</feature>
<evidence type="ECO:0000256" key="1">
    <source>
        <dbReference type="SAM" id="MobiDB-lite"/>
    </source>
</evidence>
<evidence type="ECO:0000313" key="3">
    <source>
        <dbReference type="Proteomes" id="UP000076532"/>
    </source>
</evidence>
<sequence length="204" mass="22138">MHVPEAAIVWYAYVDALKLFIRPLSRAPAPRPHDPPWSGLCAPRRARATLARTIARSCTYAVRSTLASGPLTRGRTRPDPPATSPPLSVPGHAHAHSTAFDNARAPDPSVPDPLTWIGRVSVRTLVPTTRQPAHVLPPPGPPPGSHTRPRSDSPTCADPTRRPTALARKSITLVPPTRAPARLYLELLAHRPHERAHDAPTRDV</sequence>
<dbReference type="Proteomes" id="UP000076532">
    <property type="component" value="Unassembled WGS sequence"/>
</dbReference>
<dbReference type="EMBL" id="KV417556">
    <property type="protein sequence ID" value="KZP20358.1"/>
    <property type="molecule type" value="Genomic_DNA"/>
</dbReference>
<dbReference type="AlphaFoldDB" id="A0A166J0G9"/>
<keyword evidence="3" id="KW-1185">Reference proteome</keyword>
<evidence type="ECO:0000313" key="2">
    <source>
        <dbReference type="EMBL" id="KZP20358.1"/>
    </source>
</evidence>